<organism evidence="5 6">
    <name type="scientific">Ictalurus punctatus</name>
    <name type="common">Channel catfish</name>
    <name type="synonym">Silurus punctatus</name>
    <dbReference type="NCBI Taxonomy" id="7998"/>
    <lineage>
        <taxon>Eukaryota</taxon>
        <taxon>Metazoa</taxon>
        <taxon>Chordata</taxon>
        <taxon>Craniata</taxon>
        <taxon>Vertebrata</taxon>
        <taxon>Euteleostomi</taxon>
        <taxon>Actinopterygii</taxon>
        <taxon>Neopterygii</taxon>
        <taxon>Teleostei</taxon>
        <taxon>Ostariophysi</taxon>
        <taxon>Siluriformes</taxon>
        <taxon>Ictaluridae</taxon>
        <taxon>Ictalurus</taxon>
    </lineage>
</organism>
<dbReference type="Pfam" id="PF13863">
    <property type="entry name" value="DUF4200"/>
    <property type="match status" value="1"/>
</dbReference>
<gene>
    <name evidence="6" type="primary">LOC108275765</name>
</gene>
<evidence type="ECO:0000313" key="6">
    <source>
        <dbReference type="RefSeq" id="XP_017342214.1"/>
    </source>
</evidence>
<sequence>MLNELSVSKEVKKGRNNMTSSSSNPFRMPSNILESAMQKEEERRQERRMERTLNMHEKGVNPRESVRSIMSRCMKEIEDEEHDKKWKESTSGEAAYFAPSTKFVPLESEFYHMGTYRDFIEKQEEIVRLQCCIIAGREKIQALKEQMSLQEEEMAQAEYRFRDEVFSEYVEEVEKKTVLSLKRVEEENEALRETKQKIEKTKWALAKVKKDIAERSDMLSLDKQCQELLWNISPPEWRKQQEARKQTAERIKAAARETKPATQATRRRRSDVGLMLPPIQESHHGIFFNKESCTLDKIPEYDEGFVGNLEVYEKPQIYFTDPKQLLNIMADVDADIDRLSDDLSQVEHCLECHKKNMSNLQQDMEKDTAQSNEEMDYLTRCIHTKRAKAAKIEQRIEEFKMSEDGPEQKNAVLKQLNQKISELYRVCVGDLPDMSSHELLTAVETHFHDLLERFNTLPEDELKTIKKEYRREKTARDKKQKELMVQMEREERRLQRAARRQQRALERR</sequence>
<feature type="compositionally biased region" description="Basic and acidic residues" evidence="3">
    <location>
        <begin position="472"/>
        <end position="494"/>
    </location>
</feature>
<dbReference type="PANTHER" id="PTHR21683">
    <property type="entry name" value="COILED-COIL DOMAIN-CONTAINING PROTEIN 42 LIKE-2-LIKE-RELATED"/>
    <property type="match status" value="1"/>
</dbReference>
<dbReference type="KEGG" id="ipu:108275765"/>
<dbReference type="GeneID" id="108275765"/>
<feature type="compositionally biased region" description="Basic and acidic residues" evidence="3">
    <location>
        <begin position="37"/>
        <end position="48"/>
    </location>
</feature>
<reference evidence="6" key="2">
    <citation type="submission" date="2025-08" db="UniProtKB">
        <authorList>
            <consortium name="RefSeq"/>
        </authorList>
    </citation>
    <scope>IDENTIFICATION</scope>
    <source>
        <tissue evidence="6">Blood</tissue>
    </source>
</reference>
<evidence type="ECO:0000313" key="5">
    <source>
        <dbReference type="Proteomes" id="UP000221080"/>
    </source>
</evidence>
<protein>
    <submittedName>
        <fullName evidence="6">Cilia- and flagella-associated protein 100</fullName>
    </submittedName>
</protein>
<evidence type="ECO:0000256" key="3">
    <source>
        <dbReference type="SAM" id="MobiDB-lite"/>
    </source>
</evidence>
<dbReference type="GO" id="GO:0005856">
    <property type="term" value="C:cytoskeleton"/>
    <property type="evidence" value="ECO:0007669"/>
    <property type="project" value="UniProtKB-ARBA"/>
</dbReference>
<keyword evidence="1 2" id="KW-0175">Coiled coil</keyword>
<feature type="region of interest" description="Disordered" evidence="3">
    <location>
        <begin position="472"/>
        <end position="508"/>
    </location>
</feature>
<feature type="compositionally biased region" description="Polar residues" evidence="3">
    <location>
        <begin position="16"/>
        <end position="25"/>
    </location>
</feature>
<feature type="coiled-coil region" evidence="2">
    <location>
        <begin position="133"/>
        <end position="211"/>
    </location>
</feature>
<name>A0A2D0SHN1_ICTPU</name>
<proteinExistence type="predicted"/>
<keyword evidence="5" id="KW-1185">Reference proteome</keyword>
<feature type="domain" description="DUF4200" evidence="4">
    <location>
        <begin position="119"/>
        <end position="234"/>
    </location>
</feature>
<evidence type="ECO:0000259" key="4">
    <source>
        <dbReference type="Pfam" id="PF13863"/>
    </source>
</evidence>
<dbReference type="AlphaFoldDB" id="A0A2D0SHN1"/>
<accession>A0A2D0SHN1</accession>
<keyword evidence="6" id="KW-0282">Flagellum</keyword>
<reference evidence="5" key="1">
    <citation type="journal article" date="2016" name="Nat. Commun.">
        <title>The channel catfish genome sequence provides insights into the evolution of scale formation in teleosts.</title>
        <authorList>
            <person name="Liu Z."/>
            <person name="Liu S."/>
            <person name="Yao J."/>
            <person name="Bao L."/>
            <person name="Zhang J."/>
            <person name="Li Y."/>
            <person name="Jiang C."/>
            <person name="Sun L."/>
            <person name="Wang R."/>
            <person name="Zhang Y."/>
            <person name="Zhou T."/>
            <person name="Zeng Q."/>
            <person name="Fu Q."/>
            <person name="Gao S."/>
            <person name="Li N."/>
            <person name="Koren S."/>
            <person name="Jiang Y."/>
            <person name="Zimin A."/>
            <person name="Xu P."/>
            <person name="Phillippy A.M."/>
            <person name="Geng X."/>
            <person name="Song L."/>
            <person name="Sun F."/>
            <person name="Li C."/>
            <person name="Wang X."/>
            <person name="Chen A."/>
            <person name="Jin Y."/>
            <person name="Yuan Z."/>
            <person name="Yang Y."/>
            <person name="Tan S."/>
            <person name="Peatman E."/>
            <person name="Lu J."/>
            <person name="Qin Z."/>
            <person name="Dunham R."/>
            <person name="Li Z."/>
            <person name="Sonstegard T."/>
            <person name="Feng J."/>
            <person name="Danzmann R.G."/>
            <person name="Schroeder S."/>
            <person name="Scheffler B."/>
            <person name="Duke M.V."/>
            <person name="Ballard L."/>
            <person name="Kucuktas H."/>
            <person name="Kaltenboeck L."/>
            <person name="Liu H."/>
            <person name="Armbruster J."/>
            <person name="Xie Y."/>
            <person name="Kirby M.L."/>
            <person name="Tian Y."/>
            <person name="Flanagan M.E."/>
            <person name="Mu W."/>
            <person name="Waldbieser G.C."/>
        </authorList>
    </citation>
    <scope>NUCLEOTIDE SEQUENCE [LARGE SCALE GENOMIC DNA]</scope>
    <source>
        <strain evidence="5">SDA103</strain>
    </source>
</reference>
<dbReference type="RefSeq" id="XP_017342214.1">
    <property type="nucleotide sequence ID" value="XM_017486725.3"/>
</dbReference>
<feature type="region of interest" description="Disordered" evidence="3">
    <location>
        <begin position="1"/>
        <end position="48"/>
    </location>
</feature>
<evidence type="ECO:0000256" key="2">
    <source>
        <dbReference type="SAM" id="Coils"/>
    </source>
</evidence>
<keyword evidence="6" id="KW-0966">Cell projection</keyword>
<dbReference type="InterPro" id="IPR051147">
    <property type="entry name" value="CFAP_domain-containing"/>
</dbReference>
<dbReference type="OrthoDB" id="10264063at2759"/>
<dbReference type="InterPro" id="IPR025252">
    <property type="entry name" value="DUF4200"/>
</dbReference>
<dbReference type="Proteomes" id="UP000221080">
    <property type="component" value="Chromosome 15"/>
</dbReference>
<dbReference type="PANTHER" id="PTHR21683:SF3">
    <property type="entry name" value="CILIA AND FLAGELLA ASSOCIATED PROTEIN 100"/>
    <property type="match status" value="1"/>
</dbReference>
<keyword evidence="6" id="KW-0969">Cilium</keyword>
<evidence type="ECO:0000256" key="1">
    <source>
        <dbReference type="ARBA" id="ARBA00023054"/>
    </source>
</evidence>